<feature type="domain" description="CxC5 like cysteine cluster associated with KDZ" evidence="1">
    <location>
        <begin position="32"/>
        <end position="153"/>
    </location>
</feature>
<organism evidence="2 3">
    <name type="scientific">Cronartium quercuum f. sp. fusiforme G11</name>
    <dbReference type="NCBI Taxonomy" id="708437"/>
    <lineage>
        <taxon>Eukaryota</taxon>
        <taxon>Fungi</taxon>
        <taxon>Dikarya</taxon>
        <taxon>Basidiomycota</taxon>
        <taxon>Pucciniomycotina</taxon>
        <taxon>Pucciniomycetes</taxon>
        <taxon>Pucciniales</taxon>
        <taxon>Coleosporiaceae</taxon>
        <taxon>Cronartium</taxon>
    </lineage>
</organism>
<evidence type="ECO:0000259" key="1">
    <source>
        <dbReference type="Pfam" id="PF18718"/>
    </source>
</evidence>
<reference evidence="2" key="1">
    <citation type="submission" date="2013-11" db="EMBL/GenBank/DDBJ databases">
        <title>Genome sequence of the fusiform rust pathogen reveals effectors for host alternation and coevolution with pine.</title>
        <authorList>
            <consortium name="DOE Joint Genome Institute"/>
            <person name="Smith K."/>
            <person name="Pendleton A."/>
            <person name="Kubisiak T."/>
            <person name="Anderson C."/>
            <person name="Salamov A."/>
            <person name="Aerts A."/>
            <person name="Riley R."/>
            <person name="Clum A."/>
            <person name="Lindquist E."/>
            <person name="Ence D."/>
            <person name="Campbell M."/>
            <person name="Kronenberg Z."/>
            <person name="Feau N."/>
            <person name="Dhillon B."/>
            <person name="Hamelin R."/>
            <person name="Burleigh J."/>
            <person name="Smith J."/>
            <person name="Yandell M."/>
            <person name="Nelson C."/>
            <person name="Grigoriev I."/>
            <person name="Davis J."/>
        </authorList>
    </citation>
    <scope>NUCLEOTIDE SEQUENCE</scope>
    <source>
        <strain evidence="2">G11</strain>
    </source>
</reference>
<dbReference type="Pfam" id="PF18718">
    <property type="entry name" value="CxC5"/>
    <property type="match status" value="1"/>
</dbReference>
<evidence type="ECO:0000313" key="3">
    <source>
        <dbReference type="Proteomes" id="UP000886653"/>
    </source>
</evidence>
<name>A0A9P6NV62_9BASI</name>
<accession>A0A9P6NV62</accession>
<sequence length="169" mass="20063">MTFPFLHKSMVRPSEEVMQLGLSRSFVHQIHTKFMFPPIQHCPSCEPQKLRPFTFKKDLTLDGYLYMVKGVVPIKSVSFYCNVKGCFTYFQPLYYSRNAFGYFYTPKEGWDLEVFQVHTHYFMERNLADYFWFDQILAHVSTFNLVNKYNHAHVEKKNINPYLSGTPKS</sequence>
<protein>
    <recommendedName>
        <fullName evidence="1">CxC5 like cysteine cluster associated with KDZ domain-containing protein</fullName>
    </recommendedName>
</protein>
<gene>
    <name evidence="2" type="ORF">CROQUDRAFT_148593</name>
</gene>
<dbReference type="Proteomes" id="UP000886653">
    <property type="component" value="Unassembled WGS sequence"/>
</dbReference>
<proteinExistence type="predicted"/>
<keyword evidence="3" id="KW-1185">Reference proteome</keyword>
<dbReference type="EMBL" id="MU167208">
    <property type="protein sequence ID" value="KAG0152534.1"/>
    <property type="molecule type" value="Genomic_DNA"/>
</dbReference>
<dbReference type="OrthoDB" id="2515668at2759"/>
<dbReference type="AlphaFoldDB" id="A0A9P6NV62"/>
<evidence type="ECO:0000313" key="2">
    <source>
        <dbReference type="EMBL" id="KAG0152534.1"/>
    </source>
</evidence>
<dbReference type="InterPro" id="IPR041539">
    <property type="entry name" value="CxC5"/>
</dbReference>
<comment type="caution">
    <text evidence="2">The sequence shown here is derived from an EMBL/GenBank/DDBJ whole genome shotgun (WGS) entry which is preliminary data.</text>
</comment>